<evidence type="ECO:0000256" key="3">
    <source>
        <dbReference type="ARBA" id="ARBA00022519"/>
    </source>
</evidence>
<keyword evidence="10" id="KW-1185">Reference proteome</keyword>
<proteinExistence type="inferred from homology"/>
<feature type="transmembrane region" description="Helical" evidence="7">
    <location>
        <begin position="215"/>
        <end position="235"/>
    </location>
</feature>
<evidence type="ECO:0000313" key="10">
    <source>
        <dbReference type="Proteomes" id="UP000190135"/>
    </source>
</evidence>
<feature type="transmembrane region" description="Helical" evidence="7">
    <location>
        <begin position="241"/>
        <end position="260"/>
    </location>
</feature>
<dbReference type="PANTHER" id="PTHR33362">
    <property type="entry name" value="SIALIC ACID TRAP TRANSPORTER PERMEASE PROTEIN SIAT-RELATED"/>
    <property type="match status" value="1"/>
</dbReference>
<dbReference type="NCBIfam" id="TIGR00786">
    <property type="entry name" value="dctM"/>
    <property type="match status" value="1"/>
</dbReference>
<keyword evidence="2" id="KW-1003">Cell membrane</keyword>
<keyword evidence="6 7" id="KW-0472">Membrane</keyword>
<evidence type="ECO:0000256" key="5">
    <source>
        <dbReference type="ARBA" id="ARBA00022989"/>
    </source>
</evidence>
<keyword evidence="4 7" id="KW-0812">Transmembrane</keyword>
<dbReference type="InterPro" id="IPR004681">
    <property type="entry name" value="TRAP_DctM"/>
</dbReference>
<feature type="transmembrane region" description="Helical" evidence="7">
    <location>
        <begin position="313"/>
        <end position="330"/>
    </location>
</feature>
<evidence type="ECO:0000259" key="8">
    <source>
        <dbReference type="Pfam" id="PF06808"/>
    </source>
</evidence>
<feature type="transmembrane region" description="Helical" evidence="7">
    <location>
        <begin position="46"/>
        <end position="69"/>
    </location>
</feature>
<feature type="transmembrane region" description="Helical" evidence="7">
    <location>
        <begin position="170"/>
        <end position="194"/>
    </location>
</feature>
<comment type="subunit">
    <text evidence="7">The complex comprises the extracytoplasmic solute receptor protein and the two transmembrane proteins.</text>
</comment>
<gene>
    <name evidence="9" type="ORF">SAMN05428963_102118</name>
</gene>
<dbReference type="AlphaFoldDB" id="A0A1T4MH22"/>
<protein>
    <recommendedName>
        <fullName evidence="7">TRAP transporter large permease protein</fullName>
    </recommendedName>
</protein>
<dbReference type="GO" id="GO:0005886">
    <property type="term" value="C:plasma membrane"/>
    <property type="evidence" value="ECO:0007669"/>
    <property type="project" value="UniProtKB-SubCell"/>
</dbReference>
<comment type="similarity">
    <text evidence="7">Belongs to the TRAP transporter large permease family.</text>
</comment>
<dbReference type="Proteomes" id="UP000190135">
    <property type="component" value="Unassembled WGS sequence"/>
</dbReference>
<dbReference type="GO" id="GO:0022857">
    <property type="term" value="F:transmembrane transporter activity"/>
    <property type="evidence" value="ECO:0007669"/>
    <property type="project" value="UniProtKB-UniRule"/>
</dbReference>
<dbReference type="STRING" id="1365950.SAMN05428963_102118"/>
<dbReference type="InterPro" id="IPR010656">
    <property type="entry name" value="DctM"/>
</dbReference>
<evidence type="ECO:0000256" key="4">
    <source>
        <dbReference type="ARBA" id="ARBA00022692"/>
    </source>
</evidence>
<comment type="function">
    <text evidence="7">Part of the tripartite ATP-independent periplasmic (TRAP) transport system.</text>
</comment>
<feature type="transmembrane region" description="Helical" evidence="7">
    <location>
        <begin position="393"/>
        <end position="418"/>
    </location>
</feature>
<name>A0A1T4MH22_9HYPH</name>
<comment type="subcellular location">
    <subcellularLocation>
        <location evidence="1 7">Cell inner membrane</location>
        <topology evidence="1 7">Multi-pass membrane protein</topology>
    </subcellularLocation>
</comment>
<dbReference type="OrthoDB" id="9790209at2"/>
<feature type="domain" description="TRAP C4-dicarboxylate transport system permease DctM subunit" evidence="8">
    <location>
        <begin position="8"/>
        <end position="417"/>
    </location>
</feature>
<evidence type="ECO:0000256" key="1">
    <source>
        <dbReference type="ARBA" id="ARBA00004429"/>
    </source>
</evidence>
<organism evidence="9 10">
    <name type="scientific">Consotaella salsifontis</name>
    <dbReference type="NCBI Taxonomy" id="1365950"/>
    <lineage>
        <taxon>Bacteria</taxon>
        <taxon>Pseudomonadati</taxon>
        <taxon>Pseudomonadota</taxon>
        <taxon>Alphaproteobacteria</taxon>
        <taxon>Hyphomicrobiales</taxon>
        <taxon>Aurantimonadaceae</taxon>
        <taxon>Consotaella</taxon>
    </lineage>
</organism>
<keyword evidence="3 7" id="KW-0997">Cell inner membrane</keyword>
<evidence type="ECO:0000313" key="9">
    <source>
        <dbReference type="EMBL" id="SJZ66213.1"/>
    </source>
</evidence>
<feature type="transmembrane region" description="Helical" evidence="7">
    <location>
        <begin position="6"/>
        <end position="34"/>
    </location>
</feature>
<feature type="transmembrane region" description="Helical" evidence="7">
    <location>
        <begin position="359"/>
        <end position="381"/>
    </location>
</feature>
<evidence type="ECO:0000256" key="6">
    <source>
        <dbReference type="ARBA" id="ARBA00023136"/>
    </source>
</evidence>
<feature type="transmembrane region" description="Helical" evidence="7">
    <location>
        <begin position="272"/>
        <end position="293"/>
    </location>
</feature>
<feature type="transmembrane region" description="Helical" evidence="7">
    <location>
        <begin position="89"/>
        <end position="119"/>
    </location>
</feature>
<dbReference type="PANTHER" id="PTHR33362:SF5">
    <property type="entry name" value="C4-DICARBOXYLATE TRAP TRANSPORTER LARGE PERMEASE PROTEIN DCTM"/>
    <property type="match status" value="1"/>
</dbReference>
<accession>A0A1T4MH22</accession>
<keyword evidence="5 7" id="KW-1133">Transmembrane helix</keyword>
<feature type="transmembrane region" description="Helical" evidence="7">
    <location>
        <begin position="131"/>
        <end position="150"/>
    </location>
</feature>
<dbReference type="EMBL" id="FUXL01000002">
    <property type="protein sequence ID" value="SJZ66213.1"/>
    <property type="molecule type" value="Genomic_DNA"/>
</dbReference>
<keyword evidence="7" id="KW-0813">Transport</keyword>
<sequence length="427" mass="45606">MSGTTIMLGTFFVLLFLGMPIAITIGISTALALMVSGMPIAFISQLAFSSLDSFVFLAIPLFIMAGYVMEVGGLSRRIVDFASSLIGRVTGGLGIVTVLACMFFAAISGSSPATVAAIGTMMIPSMVRRGYDANFAGGLTACAGSLGIMIPPSIPMIVYAISADLSIGKMFVAGVVPGALIGAGLIAVAFFLALRRGYKGSDQPFSWRRVARTGWDGKWALLTPIVVLGGIYSGVFTPTEAACVTVVYTLIVSLFIYKDMRLRDLYVITSRSAMTTGTVMIILGFAMAFARYLTIMQVPNEVAEFILQITDNPTVIMLMFVVMIFITGMFMDTTAQILIYTPLLLPVLVKLGVDPYHFGIILIVGTELGLITPPVGVNVFIAKTISGTRLVDLALSIIPFVASMLIIQILMVFLPQIVTFVPNLLYP</sequence>
<reference evidence="9 10" key="1">
    <citation type="submission" date="2017-02" db="EMBL/GenBank/DDBJ databases">
        <authorList>
            <person name="Peterson S.W."/>
        </authorList>
    </citation>
    <scope>NUCLEOTIDE SEQUENCE [LARGE SCALE GENOMIC DNA]</scope>
    <source>
        <strain evidence="9 10">USBA 369</strain>
    </source>
</reference>
<dbReference type="PIRSF" id="PIRSF006066">
    <property type="entry name" value="HI0050"/>
    <property type="match status" value="1"/>
</dbReference>
<evidence type="ECO:0000256" key="2">
    <source>
        <dbReference type="ARBA" id="ARBA00022475"/>
    </source>
</evidence>
<dbReference type="RefSeq" id="WP_078706823.1">
    <property type="nucleotide sequence ID" value="NZ_FUXL01000002.1"/>
</dbReference>
<dbReference type="Pfam" id="PF06808">
    <property type="entry name" value="DctM"/>
    <property type="match status" value="1"/>
</dbReference>
<evidence type="ECO:0000256" key="7">
    <source>
        <dbReference type="RuleBase" id="RU369079"/>
    </source>
</evidence>